<dbReference type="Proteomes" id="UP000029858">
    <property type="component" value="Unassembled WGS sequence"/>
</dbReference>
<reference evidence="1 2" key="1">
    <citation type="submission" date="2014-09" db="EMBL/GenBank/DDBJ databases">
        <authorList>
            <person name="McGinnis J.M."/>
            <person name="Wolfgang W.J."/>
        </authorList>
    </citation>
    <scope>NUCLEOTIDE SEQUENCE [LARGE SCALE GENOMIC DNA]</scope>
    <source>
        <strain evidence="1 2">5503</strain>
    </source>
</reference>
<organism evidence="1 2">
    <name type="scientific">Paracoccus sanguinis</name>
    <dbReference type="NCBI Taxonomy" id="1545044"/>
    <lineage>
        <taxon>Bacteria</taxon>
        <taxon>Pseudomonadati</taxon>
        <taxon>Pseudomonadota</taxon>
        <taxon>Alphaproteobacteria</taxon>
        <taxon>Rhodobacterales</taxon>
        <taxon>Paracoccaceae</taxon>
        <taxon>Paracoccus</taxon>
    </lineage>
</organism>
<gene>
    <name evidence="1" type="ORF">IX56_02970</name>
</gene>
<comment type="caution">
    <text evidence="1">The sequence shown here is derived from an EMBL/GenBank/DDBJ whole genome shotgun (WGS) entry which is preliminary data.</text>
</comment>
<sequence length="80" mass="9098">MVVAAWLRCDGAVDCAFKMEYLLPVAIPDLGFGCDQSAPEQACDTFLLQRVPEYLREASWKAIQLLQEQASLFYENWVPQ</sequence>
<dbReference type="AlphaFoldDB" id="A0A099GMA2"/>
<evidence type="ECO:0000313" key="1">
    <source>
        <dbReference type="EMBL" id="KGJ23243.1"/>
    </source>
</evidence>
<accession>A0A099GMA2</accession>
<dbReference type="EMBL" id="JRKQ01000008">
    <property type="protein sequence ID" value="KGJ23243.1"/>
    <property type="molecule type" value="Genomic_DNA"/>
</dbReference>
<evidence type="ECO:0000313" key="2">
    <source>
        <dbReference type="Proteomes" id="UP000029858"/>
    </source>
</evidence>
<proteinExistence type="predicted"/>
<reference evidence="1 2" key="2">
    <citation type="submission" date="2014-10" db="EMBL/GenBank/DDBJ databases">
        <title>Paracoccus sanguinis sp. nov., isolated from clinical specimens of New York State patients.</title>
        <authorList>
            <person name="Mingle L.A."/>
            <person name="Cole J.A."/>
            <person name="Lapierre P."/>
            <person name="Musser K.A."/>
        </authorList>
    </citation>
    <scope>NUCLEOTIDE SEQUENCE [LARGE SCALE GENOMIC DNA]</scope>
    <source>
        <strain evidence="1 2">5503</strain>
    </source>
</reference>
<name>A0A099GMA2_9RHOB</name>
<protein>
    <submittedName>
        <fullName evidence="1">Uncharacterized protein</fullName>
    </submittedName>
</protein>